<dbReference type="EMBL" id="BJCF01000009">
    <property type="protein sequence ID" value="GCL41507.1"/>
    <property type="molecule type" value="Genomic_DNA"/>
</dbReference>
<reference evidence="2" key="1">
    <citation type="submission" date="2019-02" db="EMBL/GenBank/DDBJ databases">
        <title>Draft genome sequence of Dolichospermum planctonicum NIES-80.</title>
        <authorList>
            <person name="Yamaguchi H."/>
            <person name="Suzuki S."/>
            <person name="Kawachi M."/>
        </authorList>
    </citation>
    <scope>NUCLEOTIDE SEQUENCE [LARGE SCALE GENOMIC DNA]</scope>
    <source>
        <strain evidence="2">NIES-80</strain>
    </source>
</reference>
<evidence type="ECO:0000313" key="1">
    <source>
        <dbReference type="EMBL" id="GCL41507.1"/>
    </source>
</evidence>
<proteinExistence type="predicted"/>
<comment type="caution">
    <text evidence="1">The sequence shown here is derived from an EMBL/GenBank/DDBJ whole genome shotgun (WGS) entry which is preliminary data.</text>
</comment>
<gene>
    <name evidence="1" type="ORF">NIES80_12020</name>
</gene>
<protein>
    <submittedName>
        <fullName evidence="1">Uncharacterized protein</fullName>
    </submittedName>
</protein>
<organism evidence="1 2">
    <name type="scientific">Dolichospermum planctonicum</name>
    <dbReference type="NCBI Taxonomy" id="136072"/>
    <lineage>
        <taxon>Bacteria</taxon>
        <taxon>Bacillati</taxon>
        <taxon>Cyanobacteriota</taxon>
        <taxon>Cyanophyceae</taxon>
        <taxon>Nostocales</taxon>
        <taxon>Aphanizomenonaceae</taxon>
        <taxon>Dolichospermum</taxon>
    </lineage>
</organism>
<dbReference type="Proteomes" id="UP000299367">
    <property type="component" value="Unassembled WGS sequence"/>
</dbReference>
<name>A0A480A966_9CYAN</name>
<accession>A0A480A966</accession>
<dbReference type="OrthoDB" id="417642at2"/>
<dbReference type="AlphaFoldDB" id="A0A480A966"/>
<sequence>MTLFDQGLTTLVVYPDFITEIDYEKRFGGDGKSDFTLTANSLIGVEVKSRHGSIDRVRWSVSADILK</sequence>
<evidence type="ECO:0000313" key="2">
    <source>
        <dbReference type="Proteomes" id="UP000299367"/>
    </source>
</evidence>